<reference evidence="1 2" key="1">
    <citation type="journal article" date="2017" name="Genome Biol. Evol.">
        <title>Phytophthora megakarya and P. palmivora, closely related causal agents of cacao black pod rot, underwent increases in genome sizes and gene numbers by different mechanisms.</title>
        <authorList>
            <person name="Ali S.S."/>
            <person name="Shao J."/>
            <person name="Lary D.J."/>
            <person name="Kronmiller B."/>
            <person name="Shen D."/>
            <person name="Strem M.D."/>
            <person name="Amoako-Attah I."/>
            <person name="Akrofi A.Y."/>
            <person name="Begoude B.A."/>
            <person name="Ten Hoopen G.M."/>
            <person name="Coulibaly K."/>
            <person name="Kebe B.I."/>
            <person name="Melnick R.L."/>
            <person name="Guiltinan M.J."/>
            <person name="Tyler B.M."/>
            <person name="Meinhardt L.W."/>
            <person name="Bailey B.A."/>
        </authorList>
    </citation>
    <scope>NUCLEOTIDE SEQUENCE [LARGE SCALE GENOMIC DNA]</scope>
    <source>
        <strain evidence="2">sbr112.9</strain>
    </source>
</reference>
<comment type="caution">
    <text evidence="1">The sequence shown here is derived from an EMBL/GenBank/DDBJ whole genome shotgun (WGS) entry which is preliminary data.</text>
</comment>
<organism evidence="1 2">
    <name type="scientific">Phytophthora palmivora</name>
    <dbReference type="NCBI Taxonomy" id="4796"/>
    <lineage>
        <taxon>Eukaryota</taxon>
        <taxon>Sar</taxon>
        <taxon>Stramenopiles</taxon>
        <taxon>Oomycota</taxon>
        <taxon>Peronosporomycetes</taxon>
        <taxon>Peronosporales</taxon>
        <taxon>Peronosporaceae</taxon>
        <taxon>Phytophthora</taxon>
    </lineage>
</organism>
<dbReference type="GO" id="GO:0003677">
    <property type="term" value="F:DNA binding"/>
    <property type="evidence" value="ECO:0007669"/>
    <property type="project" value="InterPro"/>
</dbReference>
<sequence>MMIMKQGKTNQLDDVSLRKKTFQTFWSQKYGMISNYSSQELDPRTPITYRSHYDTTIKAFTTLVFHSKAKTHAARGSRSRMAELAGATESQIRILGVEFISHGRLLLKTQFSYVMYFLHTSCGSILYFNPVRSSILI</sequence>
<accession>A0A2P4XBS1</accession>
<dbReference type="EMBL" id="NCKW01015474">
    <property type="protein sequence ID" value="POM63003.1"/>
    <property type="molecule type" value="Genomic_DNA"/>
</dbReference>
<name>A0A2P4XBS1_9STRA</name>
<evidence type="ECO:0000313" key="1">
    <source>
        <dbReference type="EMBL" id="POM63003.1"/>
    </source>
</evidence>
<dbReference type="Proteomes" id="UP000237271">
    <property type="component" value="Unassembled WGS sequence"/>
</dbReference>
<dbReference type="Gene3D" id="1.10.443.20">
    <property type="entry name" value="Centromere DNA-binding protein complex CBF3 subunit, domain 2"/>
    <property type="match status" value="1"/>
</dbReference>
<gene>
    <name evidence="1" type="ORF">PHPALM_27770</name>
</gene>
<proteinExistence type="predicted"/>
<dbReference type="InterPro" id="IPR038279">
    <property type="entry name" value="Ndc10_dom2_sf"/>
</dbReference>
<protein>
    <submittedName>
        <fullName evidence="1">Uncharacterized protein</fullName>
    </submittedName>
</protein>
<keyword evidence="2" id="KW-1185">Reference proteome</keyword>
<dbReference type="AlphaFoldDB" id="A0A2P4XBS1"/>
<evidence type="ECO:0000313" key="2">
    <source>
        <dbReference type="Proteomes" id="UP000237271"/>
    </source>
</evidence>